<comment type="caution">
    <text evidence="1">The sequence shown here is derived from an EMBL/GenBank/DDBJ whole genome shotgun (WGS) entry which is preliminary data.</text>
</comment>
<accession>A0AA91BS22</accession>
<organism evidence="1 2">
    <name type="scientific">Ruegeria atlantica</name>
    <dbReference type="NCBI Taxonomy" id="81569"/>
    <lineage>
        <taxon>Bacteria</taxon>
        <taxon>Pseudomonadati</taxon>
        <taxon>Pseudomonadota</taxon>
        <taxon>Alphaproteobacteria</taxon>
        <taxon>Rhodobacterales</taxon>
        <taxon>Roseobacteraceae</taxon>
        <taxon>Ruegeria</taxon>
    </lineage>
</organism>
<reference evidence="1" key="1">
    <citation type="submission" date="2019-12" db="EMBL/GenBank/DDBJ databases">
        <title>Ruegeria JWLKs population differentiation of coral mucus and skeleton niches.</title>
        <authorList>
            <person name="Luo D."/>
        </authorList>
    </citation>
    <scope>NUCLEOTIDE SEQUENCE</scope>
    <source>
        <strain evidence="1">HKCCD6181</strain>
    </source>
</reference>
<proteinExistence type="predicted"/>
<gene>
    <name evidence="1" type="ORF">GS634_00605</name>
</gene>
<name>A0AA91BS22_9RHOB</name>
<evidence type="ECO:0000313" key="2">
    <source>
        <dbReference type="Proteomes" id="UP000597886"/>
    </source>
</evidence>
<dbReference type="Proteomes" id="UP000597886">
    <property type="component" value="Unassembled WGS sequence"/>
</dbReference>
<dbReference type="EMBL" id="WVRA01000001">
    <property type="protein sequence ID" value="NOE16618.1"/>
    <property type="molecule type" value="Genomic_DNA"/>
</dbReference>
<dbReference type="RefSeq" id="WP_171327815.1">
    <property type="nucleotide sequence ID" value="NZ_WVRA01000001.1"/>
</dbReference>
<protein>
    <submittedName>
        <fullName evidence="1">Uncharacterized protein</fullName>
    </submittedName>
</protein>
<sequence length="79" mass="8292">MSAPAARGRNAAMVVLQEKTNAASATWLNINVGKVRNAVIGTERSEGLLSALSSQISKRPTATICVSRSNGLVRAHCDN</sequence>
<evidence type="ECO:0000313" key="1">
    <source>
        <dbReference type="EMBL" id="NOE16618.1"/>
    </source>
</evidence>
<dbReference type="AlphaFoldDB" id="A0AA91BS22"/>